<keyword evidence="3" id="KW-1185">Reference proteome</keyword>
<dbReference type="EMBL" id="SEOQ01001076">
    <property type="protein sequence ID" value="TFY54021.1"/>
    <property type="molecule type" value="Genomic_DNA"/>
</dbReference>
<name>A0A4Y9XXZ6_9AGAM</name>
<evidence type="ECO:0000313" key="2">
    <source>
        <dbReference type="EMBL" id="TFY54021.1"/>
    </source>
</evidence>
<evidence type="ECO:0000313" key="3">
    <source>
        <dbReference type="Proteomes" id="UP000298327"/>
    </source>
</evidence>
<evidence type="ECO:0000256" key="1">
    <source>
        <dbReference type="SAM" id="MobiDB-lite"/>
    </source>
</evidence>
<organism evidence="2 3">
    <name type="scientific">Dentipellis fragilis</name>
    <dbReference type="NCBI Taxonomy" id="205917"/>
    <lineage>
        <taxon>Eukaryota</taxon>
        <taxon>Fungi</taxon>
        <taxon>Dikarya</taxon>
        <taxon>Basidiomycota</taxon>
        <taxon>Agaricomycotina</taxon>
        <taxon>Agaricomycetes</taxon>
        <taxon>Russulales</taxon>
        <taxon>Hericiaceae</taxon>
        <taxon>Dentipellis</taxon>
    </lineage>
</organism>
<sequence length="234" mass="25810">MLSRLRSLRREARAPPRPPGDYALRGPHGCTFSSTPEGEKKAQTRSPRKEPARNKTRQARILAFSVTRNVARYADTPTFERYGRLARQAFALQRRKDSQSPVTTAARPLVGLRFGAAGARATPRHAPTAPRRAAPPSTQFSRTHLCTRIEAQELGGYYGSINLHCPIHTLSIPAACGMRNSDNNHDHDNDNVHHRSRHHSGTFCSLNSTHGKPESAELGAAAECRKTVPTQIIV</sequence>
<feature type="compositionally biased region" description="Low complexity" evidence="1">
    <location>
        <begin position="118"/>
        <end position="136"/>
    </location>
</feature>
<gene>
    <name evidence="2" type="ORF">EVG20_g9876</name>
</gene>
<feature type="region of interest" description="Disordered" evidence="1">
    <location>
        <begin position="118"/>
        <end position="140"/>
    </location>
</feature>
<accession>A0A4Y9XXZ6</accession>
<proteinExistence type="predicted"/>
<feature type="region of interest" description="Disordered" evidence="1">
    <location>
        <begin position="1"/>
        <end position="58"/>
    </location>
</feature>
<reference evidence="2 3" key="1">
    <citation type="submission" date="2019-02" db="EMBL/GenBank/DDBJ databases">
        <title>Genome sequencing of the rare red list fungi Dentipellis fragilis.</title>
        <authorList>
            <person name="Buettner E."/>
            <person name="Kellner H."/>
        </authorList>
    </citation>
    <scope>NUCLEOTIDE SEQUENCE [LARGE SCALE GENOMIC DNA]</scope>
    <source>
        <strain evidence="2 3">DSM 105465</strain>
    </source>
</reference>
<dbReference type="Proteomes" id="UP000298327">
    <property type="component" value="Unassembled WGS sequence"/>
</dbReference>
<protein>
    <submittedName>
        <fullName evidence="2">Uncharacterized protein</fullName>
    </submittedName>
</protein>
<dbReference type="AlphaFoldDB" id="A0A4Y9XXZ6"/>
<comment type="caution">
    <text evidence="2">The sequence shown here is derived from an EMBL/GenBank/DDBJ whole genome shotgun (WGS) entry which is preliminary data.</text>
</comment>
<feature type="compositionally biased region" description="Basic and acidic residues" evidence="1">
    <location>
        <begin position="37"/>
        <end position="53"/>
    </location>
</feature>